<dbReference type="GO" id="GO:0016491">
    <property type="term" value="F:oxidoreductase activity"/>
    <property type="evidence" value="ECO:0007669"/>
    <property type="project" value="UniProtKB-KW"/>
</dbReference>
<evidence type="ECO:0000256" key="12">
    <source>
        <dbReference type="ARBA" id="ARBA00022737"/>
    </source>
</evidence>
<evidence type="ECO:0000256" key="22">
    <source>
        <dbReference type="PIRSR" id="PIRSR000006-1"/>
    </source>
</evidence>
<keyword evidence="6 21" id="KW-1003">Cell membrane</keyword>
<dbReference type="PRINTS" id="PR00605">
    <property type="entry name" value="CYTCHROMECIC"/>
</dbReference>
<feature type="domain" description="Cytochrome c" evidence="25">
    <location>
        <begin position="207"/>
        <end position="288"/>
    </location>
</feature>
<keyword evidence="10 24" id="KW-0812">Transmembrane</keyword>
<proteinExistence type="inferred from homology"/>
<keyword evidence="17 21" id="KW-0408">Iron</keyword>
<evidence type="ECO:0000256" key="20">
    <source>
        <dbReference type="ARBA" id="ARBA00025525"/>
    </source>
</evidence>
<keyword evidence="13 21" id="KW-0375">Hydrogen ion transport</keyword>
<dbReference type="PANTHER" id="PTHR33751">
    <property type="entry name" value="CBB3-TYPE CYTOCHROME C OXIDASE SUBUNIT FIXP"/>
    <property type="match status" value="1"/>
</dbReference>
<evidence type="ECO:0000256" key="1">
    <source>
        <dbReference type="ARBA" id="ARBA00004533"/>
    </source>
</evidence>
<dbReference type="SUPFAM" id="SSF46626">
    <property type="entry name" value="Cytochrome c"/>
    <property type="match status" value="2"/>
</dbReference>
<feature type="transmembrane region" description="Helical" evidence="24">
    <location>
        <begin position="34"/>
        <end position="56"/>
    </location>
</feature>
<keyword evidence="16 21" id="KW-0560">Oxidoreductase</keyword>
<dbReference type="OrthoDB" id="9811281at2"/>
<organism evidence="26 27">
    <name type="scientific">Cohaesibacter marisflavi</name>
    <dbReference type="NCBI Taxonomy" id="655353"/>
    <lineage>
        <taxon>Bacteria</taxon>
        <taxon>Pseudomonadati</taxon>
        <taxon>Pseudomonadota</taxon>
        <taxon>Alphaproteobacteria</taxon>
        <taxon>Hyphomicrobiales</taxon>
        <taxon>Cohaesibacteraceae</taxon>
    </lineage>
</organism>
<evidence type="ECO:0000256" key="5">
    <source>
        <dbReference type="ARBA" id="ARBA00022448"/>
    </source>
</evidence>
<protein>
    <recommendedName>
        <fullName evidence="21">Cbb3-type cytochrome c oxidase subunit</fullName>
    </recommendedName>
</protein>
<dbReference type="InterPro" id="IPR008168">
    <property type="entry name" value="Cyt_C_IC"/>
</dbReference>
<evidence type="ECO:0000256" key="19">
    <source>
        <dbReference type="ARBA" id="ARBA00023136"/>
    </source>
</evidence>
<dbReference type="InterPro" id="IPR036909">
    <property type="entry name" value="Cyt_c-like_dom_sf"/>
</dbReference>
<dbReference type="GO" id="GO:0005886">
    <property type="term" value="C:plasma membrane"/>
    <property type="evidence" value="ECO:0007669"/>
    <property type="project" value="UniProtKB-SubCell"/>
</dbReference>
<keyword evidence="19 21" id="KW-0472">Membrane</keyword>
<reference evidence="26 27" key="1">
    <citation type="submission" date="2016-10" db="EMBL/GenBank/DDBJ databases">
        <authorList>
            <person name="de Groot N.N."/>
        </authorList>
    </citation>
    <scope>NUCLEOTIDE SEQUENCE [LARGE SCALE GENOMIC DNA]</scope>
    <source>
        <strain evidence="26 27">CGMCC 1.9157</strain>
    </source>
</reference>
<evidence type="ECO:0000256" key="15">
    <source>
        <dbReference type="ARBA" id="ARBA00022989"/>
    </source>
</evidence>
<keyword evidence="14 21" id="KW-0249">Electron transport</keyword>
<evidence type="ECO:0000256" key="21">
    <source>
        <dbReference type="PIRNR" id="PIRNR000006"/>
    </source>
</evidence>
<evidence type="ECO:0000256" key="11">
    <source>
        <dbReference type="ARBA" id="ARBA00022723"/>
    </source>
</evidence>
<keyword evidence="11 21" id="KW-0479">Metal-binding</keyword>
<feature type="binding site" description="covalent" evidence="23">
    <location>
        <position position="126"/>
    </location>
    <ligand>
        <name>heme c</name>
        <dbReference type="ChEBI" id="CHEBI:61717"/>
        <label>1</label>
    </ligand>
</feature>
<dbReference type="GO" id="GO:0005506">
    <property type="term" value="F:iron ion binding"/>
    <property type="evidence" value="ECO:0007669"/>
    <property type="project" value="InterPro"/>
</dbReference>
<feature type="binding site" description="axial binding residue" evidence="22">
    <location>
        <position position="265"/>
    </location>
    <ligand>
        <name>heme c</name>
        <dbReference type="ChEBI" id="CHEBI:61717"/>
        <label>1</label>
    </ligand>
    <ligandPart>
        <name>Fe</name>
        <dbReference type="ChEBI" id="CHEBI:18248"/>
    </ligandPart>
</feature>
<keyword evidence="7 21" id="KW-0997">Cell inner membrane</keyword>
<dbReference type="UniPathway" id="UPA00705"/>
<evidence type="ECO:0000256" key="16">
    <source>
        <dbReference type="ARBA" id="ARBA00023002"/>
    </source>
</evidence>
<dbReference type="AlphaFoldDB" id="A0A1I5DBL8"/>
<evidence type="ECO:0000256" key="7">
    <source>
        <dbReference type="ARBA" id="ARBA00022519"/>
    </source>
</evidence>
<evidence type="ECO:0000256" key="23">
    <source>
        <dbReference type="PIRSR" id="PIRSR000006-2"/>
    </source>
</evidence>
<feature type="binding site" description="axial binding residue" evidence="22">
    <location>
        <position position="127"/>
    </location>
    <ligand>
        <name>heme c</name>
        <dbReference type="ChEBI" id="CHEBI:61717"/>
        <label>1</label>
    </ligand>
    <ligandPart>
        <name>Fe</name>
        <dbReference type="ChEBI" id="CHEBI:18248"/>
    </ligandPart>
</feature>
<evidence type="ECO:0000256" key="18">
    <source>
        <dbReference type="ARBA" id="ARBA00023065"/>
    </source>
</evidence>
<feature type="binding site" description="axial binding residue" evidence="22">
    <location>
        <position position="174"/>
    </location>
    <ligand>
        <name>heme c</name>
        <dbReference type="ChEBI" id="CHEBI:61717"/>
        <label>2</label>
    </ligand>
    <ligandPart>
        <name>Fe</name>
        <dbReference type="ChEBI" id="CHEBI:18248"/>
    </ligandPart>
</feature>
<dbReference type="PANTHER" id="PTHR33751:SF1">
    <property type="entry name" value="CBB3-TYPE CYTOCHROME C OXIDASE SUBUNIT FIXP"/>
    <property type="match status" value="1"/>
</dbReference>
<feature type="binding site" description="axial binding residue" evidence="22">
    <location>
        <position position="224"/>
    </location>
    <ligand>
        <name>heme c</name>
        <dbReference type="ChEBI" id="CHEBI:61717"/>
        <label>2</label>
    </ligand>
    <ligandPart>
        <name>Fe</name>
        <dbReference type="ChEBI" id="CHEBI:18248"/>
    </ligandPart>
</feature>
<evidence type="ECO:0000256" key="2">
    <source>
        <dbReference type="ARBA" id="ARBA00004673"/>
    </source>
</evidence>
<name>A0A1I5DBL8_9HYPH</name>
<dbReference type="NCBIfam" id="TIGR00782">
    <property type="entry name" value="ccoP"/>
    <property type="match status" value="1"/>
</dbReference>
<dbReference type="Pfam" id="PF00034">
    <property type="entry name" value="Cytochrom_C"/>
    <property type="match status" value="1"/>
</dbReference>
<dbReference type="PROSITE" id="PS51007">
    <property type="entry name" value="CYTC"/>
    <property type="match status" value="2"/>
</dbReference>
<gene>
    <name evidence="26" type="ORF">SAMN04488056_102547</name>
</gene>
<keyword evidence="12" id="KW-0677">Repeat</keyword>
<keyword evidence="8 21" id="KW-0349">Heme</keyword>
<keyword evidence="5 21" id="KW-0813">Transport</keyword>
<evidence type="ECO:0000256" key="10">
    <source>
        <dbReference type="ARBA" id="ARBA00022692"/>
    </source>
</evidence>
<dbReference type="GO" id="GO:0009055">
    <property type="term" value="F:electron transfer activity"/>
    <property type="evidence" value="ECO:0007669"/>
    <property type="project" value="InterPro"/>
</dbReference>
<dbReference type="GO" id="GO:0020037">
    <property type="term" value="F:heme binding"/>
    <property type="evidence" value="ECO:0007669"/>
    <property type="project" value="InterPro"/>
</dbReference>
<dbReference type="GO" id="GO:0006119">
    <property type="term" value="P:oxidative phosphorylation"/>
    <property type="evidence" value="ECO:0007669"/>
    <property type="project" value="UniProtKB-UniPathway"/>
</dbReference>
<comment type="subcellular location">
    <subcellularLocation>
        <location evidence="1 21">Cell inner membrane</location>
    </subcellularLocation>
</comment>
<keyword evidence="15 24" id="KW-1133">Transmembrane helix</keyword>
<dbReference type="Proteomes" id="UP000199236">
    <property type="component" value="Unassembled WGS sequence"/>
</dbReference>
<keyword evidence="9 21" id="KW-0679">Respiratory chain</keyword>
<sequence length="291" mass="31944">MSDHKKEIDHITGVETTGHEWDGLKELNNPLPRWWLWTWYACIVWAIGYWVLFPAWPMVSSYTKGYLGHTNREDGIKAYESLIAQRMEQGAGLQTASVEEILGNDDLRQFAVAQGSAAFGDNCAACHGSGAAGATGYPNLLDDDWLWGGTIEDIHTTLLYGIRSTHEDTRLNNMTAFGRDEILESDEIETLADYVLSISGQEPSEGADLEAGATLFADNCTSCHGEDAKGMQELGAPNLTDAIWLYGGDRETIIETITNGRQGVMPSWEARLDPVTIKSLAVYVHTRGGGQ</sequence>
<comment type="subunit">
    <text evidence="4">Component of the cbb3-type cytochrome c oxidase at least composed of FixN, FixO, FixQ and FixP.</text>
</comment>
<dbReference type="Pfam" id="PF13442">
    <property type="entry name" value="Cytochrome_CBB3"/>
    <property type="match status" value="1"/>
</dbReference>
<evidence type="ECO:0000256" key="3">
    <source>
        <dbReference type="ARBA" id="ARBA00006113"/>
    </source>
</evidence>
<evidence type="ECO:0000256" key="6">
    <source>
        <dbReference type="ARBA" id="ARBA00022475"/>
    </source>
</evidence>
<dbReference type="PIRSF" id="PIRSF000006">
    <property type="entry name" value="Cbb3-Cox_fixP"/>
    <property type="match status" value="1"/>
</dbReference>
<comment type="cofactor">
    <cofactor evidence="21 23">
        <name>heme c</name>
        <dbReference type="ChEBI" id="CHEBI:61717"/>
    </cofactor>
    <text evidence="21 23">Binds 2 heme C groups per subunit.</text>
</comment>
<feature type="binding site" description="covalent" evidence="23">
    <location>
        <position position="123"/>
    </location>
    <ligand>
        <name>heme c</name>
        <dbReference type="ChEBI" id="CHEBI:61717"/>
        <label>1</label>
    </ligand>
</feature>
<dbReference type="Gene3D" id="6.10.280.130">
    <property type="match status" value="1"/>
</dbReference>
<evidence type="ECO:0000256" key="4">
    <source>
        <dbReference type="ARBA" id="ARBA00011203"/>
    </source>
</evidence>
<comment type="similarity">
    <text evidence="3 21">Belongs to the CcoP / FixP family.</text>
</comment>
<comment type="pathway">
    <text evidence="2 21">Energy metabolism; oxidative phosphorylation.</text>
</comment>
<feature type="binding site" description="covalent" evidence="23">
    <location>
        <position position="223"/>
    </location>
    <ligand>
        <name>heme c</name>
        <dbReference type="ChEBI" id="CHEBI:61717"/>
        <label>2</label>
    </ligand>
</feature>
<comment type="function">
    <text evidence="20">C-type cytochrome. Part of the cbb3-type cytochrome c oxidase complex. FixP subunit is required for transferring electrons from donor cytochrome c via its heme groups to FixO subunit. From there, electrons are shuttled to the catalytic binuclear center of FixN subunit where oxygen reduction takes place. The complex also functions as a proton pump.</text>
</comment>
<dbReference type="Gene3D" id="1.10.760.10">
    <property type="entry name" value="Cytochrome c-like domain"/>
    <property type="match status" value="2"/>
</dbReference>
<evidence type="ECO:0000256" key="24">
    <source>
        <dbReference type="SAM" id="Phobius"/>
    </source>
</evidence>
<dbReference type="InterPro" id="IPR004678">
    <property type="entry name" value="Cyt_c_oxidase_cbb3_su3"/>
</dbReference>
<evidence type="ECO:0000313" key="26">
    <source>
        <dbReference type="EMBL" id="SFN96639.1"/>
    </source>
</evidence>
<evidence type="ECO:0000256" key="13">
    <source>
        <dbReference type="ARBA" id="ARBA00022781"/>
    </source>
</evidence>
<keyword evidence="18 21" id="KW-0406">Ion transport</keyword>
<dbReference type="Pfam" id="PF14715">
    <property type="entry name" value="FixP_N"/>
    <property type="match status" value="1"/>
</dbReference>
<evidence type="ECO:0000256" key="9">
    <source>
        <dbReference type="ARBA" id="ARBA00022660"/>
    </source>
</evidence>
<feature type="domain" description="Cytochrome c" evidence="25">
    <location>
        <begin position="110"/>
        <end position="199"/>
    </location>
</feature>
<dbReference type="InterPro" id="IPR038414">
    <property type="entry name" value="CcoP_N_sf"/>
</dbReference>
<dbReference type="InterPro" id="IPR050597">
    <property type="entry name" value="Cytochrome_c_Oxidase_Subunit"/>
</dbReference>
<dbReference type="InterPro" id="IPR009056">
    <property type="entry name" value="Cyt_c-like_dom"/>
</dbReference>
<dbReference type="EMBL" id="FOVR01000002">
    <property type="protein sequence ID" value="SFN96639.1"/>
    <property type="molecule type" value="Genomic_DNA"/>
</dbReference>
<evidence type="ECO:0000256" key="8">
    <source>
        <dbReference type="ARBA" id="ARBA00022617"/>
    </source>
</evidence>
<dbReference type="STRING" id="655353.SAMN04488056_102547"/>
<feature type="binding site" description="covalent" evidence="23">
    <location>
        <position position="220"/>
    </location>
    <ligand>
        <name>heme c</name>
        <dbReference type="ChEBI" id="CHEBI:61717"/>
        <label>2</label>
    </ligand>
</feature>
<dbReference type="RefSeq" id="WP_090070101.1">
    <property type="nucleotide sequence ID" value="NZ_FOVR01000002.1"/>
</dbReference>
<evidence type="ECO:0000313" key="27">
    <source>
        <dbReference type="Proteomes" id="UP000199236"/>
    </source>
</evidence>
<dbReference type="GO" id="GO:1902600">
    <property type="term" value="P:proton transmembrane transport"/>
    <property type="evidence" value="ECO:0007669"/>
    <property type="project" value="UniProtKB-KW"/>
</dbReference>
<evidence type="ECO:0000256" key="17">
    <source>
        <dbReference type="ARBA" id="ARBA00023004"/>
    </source>
</evidence>
<evidence type="ECO:0000256" key="14">
    <source>
        <dbReference type="ARBA" id="ARBA00022982"/>
    </source>
</evidence>
<dbReference type="InterPro" id="IPR032858">
    <property type="entry name" value="CcoP_N"/>
</dbReference>
<keyword evidence="27" id="KW-1185">Reference proteome</keyword>
<evidence type="ECO:0000259" key="25">
    <source>
        <dbReference type="PROSITE" id="PS51007"/>
    </source>
</evidence>
<accession>A0A1I5DBL8</accession>